<sequence>MNMLIEKLGLKNRKDLVGFFSVLTAGQLIYSGFEAFKGTFYNLLLEVLNISNSELGVIFSLIGISVFFYIPGGWINNRFSVKSILIFGLVVRFVTMTVVIMFSPSFSILKIIAIIWGIVDAFFWPAVLNGVTLFTNENKRALGFGLLESVRRAEEMLMNLLIVAVMALFSGLIIFKGGMLIYNLLIIPLIFLIIKYVPKNGIAVEGEINESDTSNKSLEALKGIFFVFSKPKVWLASISALTIYWCYIILIYSVPYLQNMYNLSTSQTALFGIFNTGLMGVLMGLVAGVVSDFVFKSSSKMISVALLISAVTLSIVVFFKVDMIFSFVLLILFSVTTFLSKSVILAPIAELKIPEKYMGSAMSIGSFVAYAPIFWVYTMNGSLLDLYSDDKIVAYELIFKIGIGIAILGSLSSLLLVIINKRKSGNTI</sequence>
<evidence type="ECO:0000313" key="9">
    <source>
        <dbReference type="Proteomes" id="UP000254956"/>
    </source>
</evidence>
<dbReference type="GO" id="GO:0005886">
    <property type="term" value="C:plasma membrane"/>
    <property type="evidence" value="ECO:0007669"/>
    <property type="project" value="UniProtKB-SubCell"/>
</dbReference>
<dbReference type="OrthoDB" id="9783227at2"/>
<keyword evidence="2" id="KW-1003">Cell membrane</keyword>
<dbReference type="SUPFAM" id="SSF103473">
    <property type="entry name" value="MFS general substrate transporter"/>
    <property type="match status" value="1"/>
</dbReference>
<dbReference type="CDD" id="cd06174">
    <property type="entry name" value="MFS"/>
    <property type="match status" value="1"/>
</dbReference>
<dbReference type="Gene3D" id="1.20.1250.20">
    <property type="entry name" value="MFS general substrate transporter like domains"/>
    <property type="match status" value="1"/>
</dbReference>
<evidence type="ECO:0000256" key="3">
    <source>
        <dbReference type="ARBA" id="ARBA00022692"/>
    </source>
</evidence>
<keyword evidence="3 6" id="KW-0812">Transmembrane</keyword>
<feature type="transmembrane region" description="Helical" evidence="6">
    <location>
        <begin position="156"/>
        <end position="174"/>
    </location>
</feature>
<feature type="transmembrane region" description="Helical" evidence="6">
    <location>
        <begin position="397"/>
        <end position="419"/>
    </location>
</feature>
<dbReference type="PANTHER" id="PTHR43124">
    <property type="entry name" value="PURINE EFFLUX PUMP PBUE"/>
    <property type="match status" value="1"/>
</dbReference>
<dbReference type="GO" id="GO:0022857">
    <property type="term" value="F:transmembrane transporter activity"/>
    <property type="evidence" value="ECO:0007669"/>
    <property type="project" value="InterPro"/>
</dbReference>
<evidence type="ECO:0000256" key="1">
    <source>
        <dbReference type="ARBA" id="ARBA00004651"/>
    </source>
</evidence>
<dbReference type="Pfam" id="PF07690">
    <property type="entry name" value="MFS_1"/>
    <property type="match status" value="1"/>
</dbReference>
<feature type="transmembrane region" description="Helical" evidence="6">
    <location>
        <begin position="84"/>
        <end position="102"/>
    </location>
</feature>
<keyword evidence="5 6" id="KW-0472">Membrane</keyword>
<evidence type="ECO:0000313" key="8">
    <source>
        <dbReference type="EMBL" id="SUJ25427.1"/>
    </source>
</evidence>
<comment type="subcellular location">
    <subcellularLocation>
        <location evidence="1">Cell membrane</location>
        <topology evidence="1">Multi-pass membrane protein</topology>
    </subcellularLocation>
</comment>
<dbReference type="EMBL" id="UGZE01000001">
    <property type="protein sequence ID" value="SUJ25427.1"/>
    <property type="molecule type" value="Genomic_DNA"/>
</dbReference>
<protein>
    <submittedName>
        <fullName evidence="7">MFS transporter</fullName>
    </submittedName>
    <submittedName>
        <fullName evidence="8">Major facilitator family transporter</fullName>
    </submittedName>
</protein>
<feature type="transmembrane region" description="Helical" evidence="6">
    <location>
        <begin position="108"/>
        <end position="135"/>
    </location>
</feature>
<evidence type="ECO:0000313" key="7">
    <source>
        <dbReference type="EMBL" id="GEP99805.1"/>
    </source>
</evidence>
<dbReference type="Proteomes" id="UP000321598">
    <property type="component" value="Unassembled WGS sequence"/>
</dbReference>
<name>A0A380CQX7_9STAP</name>
<feature type="transmembrane region" description="Helical" evidence="6">
    <location>
        <begin position="325"/>
        <end position="345"/>
    </location>
</feature>
<dbReference type="PANTHER" id="PTHR43124:SF3">
    <property type="entry name" value="CHLORAMPHENICOL EFFLUX PUMP RV0191"/>
    <property type="match status" value="1"/>
</dbReference>
<reference evidence="7 10" key="2">
    <citation type="submission" date="2019-07" db="EMBL/GenBank/DDBJ databases">
        <title>Whole genome shotgun sequence of Staphylococcus arlettae NBRC 109765.</title>
        <authorList>
            <person name="Hosoyama A."/>
            <person name="Uohara A."/>
            <person name="Ohji S."/>
            <person name="Ichikawa N."/>
        </authorList>
    </citation>
    <scope>NUCLEOTIDE SEQUENCE [LARGE SCALE GENOMIC DNA]</scope>
    <source>
        <strain evidence="7 10">NBRC 109765</strain>
    </source>
</reference>
<gene>
    <name evidence="8" type="primary">yihN</name>
    <name evidence="8" type="ORF">NCTC12413_02313</name>
    <name evidence="7" type="ORF">SAR03_08430</name>
</gene>
<accession>A0A380CQX7</accession>
<keyword evidence="10" id="KW-1185">Reference proteome</keyword>
<dbReference type="InterPro" id="IPR011701">
    <property type="entry name" value="MFS"/>
</dbReference>
<dbReference type="EMBL" id="BKAV01000005">
    <property type="protein sequence ID" value="GEP99805.1"/>
    <property type="molecule type" value="Genomic_DNA"/>
</dbReference>
<organism evidence="8 9">
    <name type="scientific">Staphylococcus arlettae</name>
    <dbReference type="NCBI Taxonomy" id="29378"/>
    <lineage>
        <taxon>Bacteria</taxon>
        <taxon>Bacillati</taxon>
        <taxon>Bacillota</taxon>
        <taxon>Bacilli</taxon>
        <taxon>Bacillales</taxon>
        <taxon>Staphylococcaceae</taxon>
        <taxon>Staphylococcus</taxon>
    </lineage>
</organism>
<keyword evidence="4 6" id="KW-1133">Transmembrane helix</keyword>
<feature type="transmembrane region" description="Helical" evidence="6">
    <location>
        <begin position="302"/>
        <end position="319"/>
    </location>
</feature>
<dbReference type="AlphaFoldDB" id="A0A380CQX7"/>
<evidence type="ECO:0000256" key="5">
    <source>
        <dbReference type="ARBA" id="ARBA00023136"/>
    </source>
</evidence>
<feature type="transmembrane region" description="Helical" evidence="6">
    <location>
        <begin position="55"/>
        <end position="72"/>
    </location>
</feature>
<evidence type="ECO:0000256" key="6">
    <source>
        <dbReference type="SAM" id="Phobius"/>
    </source>
</evidence>
<proteinExistence type="predicted"/>
<dbReference type="RefSeq" id="WP_021459097.1">
    <property type="nucleotide sequence ID" value="NZ_BKAV01000005.1"/>
</dbReference>
<evidence type="ECO:0000256" key="2">
    <source>
        <dbReference type="ARBA" id="ARBA00022475"/>
    </source>
</evidence>
<reference evidence="8 9" key="1">
    <citation type="submission" date="2018-06" db="EMBL/GenBank/DDBJ databases">
        <authorList>
            <consortium name="Pathogen Informatics"/>
            <person name="Doyle S."/>
        </authorList>
    </citation>
    <scope>NUCLEOTIDE SEQUENCE [LARGE SCALE GENOMIC DNA]</scope>
    <source>
        <strain evidence="8 9">NCTC12413</strain>
    </source>
</reference>
<dbReference type="InterPro" id="IPR036259">
    <property type="entry name" value="MFS_trans_sf"/>
</dbReference>
<feature type="transmembrane region" description="Helical" evidence="6">
    <location>
        <begin position="233"/>
        <end position="257"/>
    </location>
</feature>
<feature type="transmembrane region" description="Helical" evidence="6">
    <location>
        <begin position="357"/>
        <end position="377"/>
    </location>
</feature>
<feature type="transmembrane region" description="Helical" evidence="6">
    <location>
        <begin position="269"/>
        <end position="290"/>
    </location>
</feature>
<dbReference type="Proteomes" id="UP000254956">
    <property type="component" value="Unassembled WGS sequence"/>
</dbReference>
<dbReference type="InterPro" id="IPR050189">
    <property type="entry name" value="MFS_Efflux_Transporters"/>
</dbReference>
<evidence type="ECO:0000313" key="10">
    <source>
        <dbReference type="Proteomes" id="UP000321598"/>
    </source>
</evidence>
<evidence type="ECO:0000256" key="4">
    <source>
        <dbReference type="ARBA" id="ARBA00022989"/>
    </source>
</evidence>